<dbReference type="Proteomes" id="UP000031950">
    <property type="component" value="Unassembled WGS sequence"/>
</dbReference>
<dbReference type="STRING" id="135826.KP77_10660"/>
<accession>A0A0C2SC85</accession>
<evidence type="ECO:0000313" key="2">
    <source>
        <dbReference type="Proteomes" id="UP000031950"/>
    </source>
</evidence>
<dbReference type="PATRIC" id="fig|135826.4.peg.1061"/>
<comment type="caution">
    <text evidence="1">The sequence shown here is derived from an EMBL/GenBank/DDBJ whole genome shotgun (WGS) entry which is preliminary data.</text>
</comment>
<proteinExistence type="predicted"/>
<protein>
    <submittedName>
        <fullName evidence="1">Uncharacterized protein</fullName>
    </submittedName>
</protein>
<keyword evidence="2" id="KW-1185">Reference proteome</keyword>
<reference evidence="1 2" key="1">
    <citation type="submission" date="2015-01" db="EMBL/GenBank/DDBJ databases">
        <title>Genome sequence of Jeotgalibacillus alimentarius.</title>
        <authorList>
            <person name="Goh K.M."/>
            <person name="Chan K.-G."/>
            <person name="Yaakop A.S."/>
            <person name="Ee R."/>
            <person name="Gan H.M."/>
            <person name="Chan C.S."/>
        </authorList>
    </citation>
    <scope>NUCLEOTIDE SEQUENCE [LARGE SCALE GENOMIC DNA]</scope>
    <source>
        <strain evidence="1 2">YKJ-13</strain>
    </source>
</reference>
<organism evidence="1 2">
    <name type="scientific">Jeotgalibacillus alimentarius</name>
    <dbReference type="NCBI Taxonomy" id="135826"/>
    <lineage>
        <taxon>Bacteria</taxon>
        <taxon>Bacillati</taxon>
        <taxon>Bacillota</taxon>
        <taxon>Bacilli</taxon>
        <taxon>Bacillales</taxon>
        <taxon>Caryophanaceae</taxon>
        <taxon>Jeotgalibacillus</taxon>
    </lineage>
</organism>
<dbReference type="EMBL" id="JXRQ01000015">
    <property type="protein sequence ID" value="KIL51554.1"/>
    <property type="molecule type" value="Genomic_DNA"/>
</dbReference>
<evidence type="ECO:0000313" key="1">
    <source>
        <dbReference type="EMBL" id="KIL51554.1"/>
    </source>
</evidence>
<sequence>MVKGEAGLPCIPETSIQEVDITKLESIVLTGVDDFKHLVNHQELLAFIKSINAQGKSLERYPVRLTCLLKVGC</sequence>
<gene>
    <name evidence="1" type="ORF">KP77_10660</name>
</gene>
<name>A0A0C2SC85_9BACL</name>
<dbReference type="AlphaFoldDB" id="A0A0C2SC85"/>